<keyword evidence="1" id="KW-0472">Membrane</keyword>
<feature type="transmembrane region" description="Helical" evidence="1">
    <location>
        <begin position="116"/>
        <end position="135"/>
    </location>
</feature>
<comment type="caution">
    <text evidence="2">The sequence shown here is derived from an EMBL/GenBank/DDBJ whole genome shotgun (WGS) entry which is preliminary data.</text>
</comment>
<proteinExistence type="predicted"/>
<dbReference type="Pfam" id="PF05656">
    <property type="entry name" value="DUF805"/>
    <property type="match status" value="1"/>
</dbReference>
<keyword evidence="3" id="KW-1185">Reference proteome</keyword>
<dbReference type="Proteomes" id="UP001526166">
    <property type="component" value="Unassembled WGS sequence"/>
</dbReference>
<name>A0ABT2ZZC0_9RHOB</name>
<organism evidence="2 3">
    <name type="scientific">Sedimentimonas flavescens</name>
    <dbReference type="NCBI Taxonomy" id="2851012"/>
    <lineage>
        <taxon>Bacteria</taxon>
        <taxon>Pseudomonadati</taxon>
        <taxon>Pseudomonadota</taxon>
        <taxon>Alphaproteobacteria</taxon>
        <taxon>Rhodobacterales</taxon>
        <taxon>Rhodobacter group</taxon>
        <taxon>Sedimentimonas</taxon>
    </lineage>
</organism>
<dbReference type="RefSeq" id="WP_263847821.1">
    <property type="nucleotide sequence ID" value="NZ_JAOWKW010000007.1"/>
</dbReference>
<accession>A0ABT2ZZC0</accession>
<reference evidence="2 3" key="1">
    <citation type="submission" date="2022-10" db="EMBL/GenBank/DDBJ databases">
        <title>Sinirhodobacter sp. nov., isolated from ocean surface sediments.</title>
        <authorList>
            <person name="He W."/>
            <person name="Wang L."/>
            <person name="Zhang D.-F."/>
        </authorList>
    </citation>
    <scope>NUCLEOTIDE SEQUENCE [LARGE SCALE GENOMIC DNA]</scope>
    <source>
        <strain evidence="2 3">WL0115</strain>
    </source>
</reference>
<evidence type="ECO:0000256" key="1">
    <source>
        <dbReference type="SAM" id="Phobius"/>
    </source>
</evidence>
<dbReference type="InterPro" id="IPR008523">
    <property type="entry name" value="DUF805"/>
</dbReference>
<evidence type="ECO:0000313" key="2">
    <source>
        <dbReference type="EMBL" id="MCV2879055.1"/>
    </source>
</evidence>
<feature type="transmembrane region" description="Helical" evidence="1">
    <location>
        <begin position="26"/>
        <end position="50"/>
    </location>
</feature>
<feature type="transmembrane region" description="Helical" evidence="1">
    <location>
        <begin position="91"/>
        <end position="110"/>
    </location>
</feature>
<dbReference type="EMBL" id="JAOWKW010000007">
    <property type="protein sequence ID" value="MCV2879055.1"/>
    <property type="molecule type" value="Genomic_DNA"/>
</dbReference>
<keyword evidence="1" id="KW-0812">Transmembrane</keyword>
<evidence type="ECO:0000313" key="3">
    <source>
        <dbReference type="Proteomes" id="UP001526166"/>
    </source>
</evidence>
<feature type="transmembrane region" description="Helical" evidence="1">
    <location>
        <begin position="56"/>
        <end position="79"/>
    </location>
</feature>
<gene>
    <name evidence="2" type="ORF">OE699_09325</name>
</gene>
<sequence length="163" mass="18111">MDPVTALVTLPTDLLRFRGTAKRSEFWFKMIYLSVLPTLLGGGFVIISNILFGTSVWNAVFTVSLVIAVLDLLLVLPLWVRRIRDTGLSGWWFLVYLALSGVLAFLSVFVVPIFGIFLAALHIFLIAYCGLMPTAGRYKLRTAWETRNAPPSAEQSQEASLSN</sequence>
<keyword evidence="1" id="KW-1133">Transmembrane helix</keyword>
<protein>
    <submittedName>
        <fullName evidence="2">DUF805 domain-containing protein</fullName>
    </submittedName>
</protein>